<dbReference type="AlphaFoldDB" id="A0A1W6AJC2"/>
<keyword evidence="1" id="KW-0812">Transmembrane</keyword>
<reference evidence="2 3" key="1">
    <citation type="submission" date="2017-04" db="EMBL/GenBank/DDBJ databases">
        <title>The Characteristic of a Fine Plant Growth-Promoting Rhizobacteria Bacillus mycoides Gnyt1 and its Whole Genome Sequencing Analysis.</title>
        <authorList>
            <person name="Li J.H."/>
            <person name="Yao T."/>
        </authorList>
    </citation>
    <scope>NUCLEOTIDE SEQUENCE [LARGE SCALE GENOMIC DNA]</scope>
    <source>
        <strain evidence="2 3">Gnyt1</strain>
        <plasmid evidence="3">Plasmid unnamed5</plasmid>
    </source>
</reference>
<feature type="transmembrane region" description="Helical" evidence="1">
    <location>
        <begin position="191"/>
        <end position="210"/>
    </location>
</feature>
<feature type="transmembrane region" description="Helical" evidence="1">
    <location>
        <begin position="21"/>
        <end position="42"/>
    </location>
</feature>
<evidence type="ECO:0008006" key="4">
    <source>
        <dbReference type="Google" id="ProtNLM"/>
    </source>
</evidence>
<keyword evidence="2" id="KW-0614">Plasmid</keyword>
<accession>A0A1W6AJC2</accession>
<dbReference type="RefSeq" id="WP_062804441.1">
    <property type="nucleotide sequence ID" value="NZ_CP020748.1"/>
</dbReference>
<dbReference type="EMBL" id="CP020748">
    <property type="protein sequence ID" value="ARJ25966.1"/>
    <property type="molecule type" value="Genomic_DNA"/>
</dbReference>
<name>A0A1W6AJC2_BACMY</name>
<geneLocation type="plasmid" evidence="2 3">
    <name>unnamed5</name>
</geneLocation>
<feature type="transmembrane region" description="Helical" evidence="1">
    <location>
        <begin position="48"/>
        <end position="67"/>
    </location>
</feature>
<organism evidence="2 3">
    <name type="scientific">Bacillus mycoides</name>
    <dbReference type="NCBI Taxonomy" id="1405"/>
    <lineage>
        <taxon>Bacteria</taxon>
        <taxon>Bacillati</taxon>
        <taxon>Bacillota</taxon>
        <taxon>Bacilli</taxon>
        <taxon>Bacillales</taxon>
        <taxon>Bacillaceae</taxon>
        <taxon>Bacillus</taxon>
        <taxon>Bacillus cereus group</taxon>
    </lineage>
</organism>
<proteinExistence type="predicted"/>
<keyword evidence="1" id="KW-0472">Membrane</keyword>
<keyword evidence="1" id="KW-1133">Transmembrane helix</keyword>
<evidence type="ECO:0000256" key="1">
    <source>
        <dbReference type="SAM" id="Phobius"/>
    </source>
</evidence>
<dbReference type="Proteomes" id="UP000192932">
    <property type="component" value="Plasmid unnamed5"/>
</dbReference>
<gene>
    <name evidence="2" type="ORF">B7492_33590</name>
</gene>
<evidence type="ECO:0000313" key="2">
    <source>
        <dbReference type="EMBL" id="ARJ25966.1"/>
    </source>
</evidence>
<feature type="transmembrane region" description="Helical" evidence="1">
    <location>
        <begin position="222"/>
        <end position="242"/>
    </location>
</feature>
<protein>
    <recommendedName>
        <fullName evidence="4">Type II secretion system protein GspF domain-containing protein</fullName>
    </recommendedName>
</protein>
<evidence type="ECO:0000313" key="3">
    <source>
        <dbReference type="Proteomes" id="UP000192932"/>
    </source>
</evidence>
<sequence length="253" mass="29277">MAKSKKKKLSLWQEARLLFSGWSIVGWLAFLFIMHTGYVYIILKDIPISIIAGSLGSVIWFFAFTVANKKVKVYQFQLNELLKYATNMTFFMQSGKNLYYSLIETKKTLDISIQKEIDKTLAKLEEEAKLDTHHFEKYDFPALNQFHKILKIKDEKGGSAREMFGPVLKSMNFEISKRDDLHRKKKGKAKTIYMIIGMVGAMPVMLDLMTPNIYEQFLSVKGPATILLLLFYIVILFTCKFAQKKKNDISIRL</sequence>